<evidence type="ECO:0000313" key="3">
    <source>
        <dbReference type="Proteomes" id="UP001204000"/>
    </source>
</evidence>
<feature type="compositionally biased region" description="Basic and acidic residues" evidence="1">
    <location>
        <begin position="54"/>
        <end position="64"/>
    </location>
</feature>
<evidence type="ECO:0000313" key="2">
    <source>
        <dbReference type="EMBL" id="MCP1388166.1"/>
    </source>
</evidence>
<dbReference type="EMBL" id="JAMFTQ010000010">
    <property type="protein sequence ID" value="MCP1388166.1"/>
    <property type="molecule type" value="Genomic_DNA"/>
</dbReference>
<organism evidence="2 3">
    <name type="scientific">Corynebacterium stercoris</name>
    <dbReference type="NCBI Taxonomy" id="2943490"/>
    <lineage>
        <taxon>Bacteria</taxon>
        <taxon>Bacillati</taxon>
        <taxon>Actinomycetota</taxon>
        <taxon>Actinomycetes</taxon>
        <taxon>Mycobacteriales</taxon>
        <taxon>Corynebacteriaceae</taxon>
        <taxon>Corynebacterium</taxon>
    </lineage>
</organism>
<dbReference type="Proteomes" id="UP001204000">
    <property type="component" value="Unassembled WGS sequence"/>
</dbReference>
<sequence>MTNPNMHLDPTDPDFDLGPLASELINSEAPDAALEALLNELEETAAELRTELEARQGARTEAKASHLTPEQEAELQNVPHYLATNKGSWMNLFKLLREFRSEMREGGK</sequence>
<accession>A0ABT1G2F1</accession>
<keyword evidence="3" id="KW-1185">Reference proteome</keyword>
<evidence type="ECO:0000256" key="1">
    <source>
        <dbReference type="SAM" id="MobiDB-lite"/>
    </source>
</evidence>
<feature type="region of interest" description="Disordered" evidence="1">
    <location>
        <begin position="54"/>
        <end position="73"/>
    </location>
</feature>
<reference evidence="2" key="1">
    <citation type="submission" date="2022-05" db="EMBL/GenBank/DDBJ databases">
        <title>Corynebacterium sp. TA-R-1 sp. nov., isolated from human feces.</title>
        <authorList>
            <person name="Shamsuzzaman M."/>
            <person name="Dahal R.H."/>
        </authorList>
    </citation>
    <scope>NUCLEOTIDE SEQUENCE</scope>
    <source>
        <strain evidence="2">TA-R-1</strain>
    </source>
</reference>
<dbReference type="RefSeq" id="WP_253578377.1">
    <property type="nucleotide sequence ID" value="NZ_JAMFTQ010000010.1"/>
</dbReference>
<gene>
    <name evidence="2" type="ORF">M5J20_08190</name>
</gene>
<protein>
    <submittedName>
        <fullName evidence="2">Uncharacterized protein</fullName>
    </submittedName>
</protein>
<comment type="caution">
    <text evidence="2">The sequence shown here is derived from an EMBL/GenBank/DDBJ whole genome shotgun (WGS) entry which is preliminary data.</text>
</comment>
<proteinExistence type="predicted"/>
<name>A0ABT1G2F1_9CORY</name>